<keyword evidence="3" id="KW-1185">Reference proteome</keyword>
<dbReference type="Proteomes" id="UP001470230">
    <property type="component" value="Unassembled WGS sequence"/>
</dbReference>
<feature type="coiled-coil region" evidence="1">
    <location>
        <begin position="473"/>
        <end position="631"/>
    </location>
</feature>
<comment type="caution">
    <text evidence="2">The sequence shown here is derived from an EMBL/GenBank/DDBJ whole genome shotgun (WGS) entry which is preliminary data.</text>
</comment>
<proteinExistence type="predicted"/>
<dbReference type="Gene3D" id="1.20.5.1160">
    <property type="entry name" value="Vasodilator-stimulated phosphoprotein"/>
    <property type="match status" value="1"/>
</dbReference>
<feature type="coiled-coil region" evidence="1">
    <location>
        <begin position="32"/>
        <end position="136"/>
    </location>
</feature>
<organism evidence="2 3">
    <name type="scientific">Tritrichomonas musculus</name>
    <dbReference type="NCBI Taxonomy" id="1915356"/>
    <lineage>
        <taxon>Eukaryota</taxon>
        <taxon>Metamonada</taxon>
        <taxon>Parabasalia</taxon>
        <taxon>Tritrichomonadida</taxon>
        <taxon>Tritrichomonadidae</taxon>
        <taxon>Tritrichomonas</taxon>
    </lineage>
</organism>
<keyword evidence="1" id="KW-0175">Coiled coil</keyword>
<evidence type="ECO:0000313" key="2">
    <source>
        <dbReference type="EMBL" id="KAK8899885.1"/>
    </source>
</evidence>
<feature type="coiled-coil region" evidence="1">
    <location>
        <begin position="227"/>
        <end position="261"/>
    </location>
</feature>
<accession>A0ABR2LBX4</accession>
<evidence type="ECO:0000313" key="3">
    <source>
        <dbReference type="Proteomes" id="UP001470230"/>
    </source>
</evidence>
<gene>
    <name evidence="2" type="ORF">M9Y10_002208</name>
</gene>
<sequence>MNPSNFSATISPMSFDENTNLAVNEPNDVIDVTKYKRMISKLKQKNTHYKEEINQLQKTISTLKISNDRNQAEINSLKEDQQVLQLQLEAGHASHIESETAWASVKAQNNQLMVANESLQNQIDNQRAELGKYSKGREEMVGLIKNLNDALCKSESNYSKVFYENQELMKKRRSPKLFENDSIDFSYINVPYKDSNMNTKITNIIKSNQLKSPQKVQAIINETSSALEIKDVENDHIKSEINELKKEAEKRDDNSQKMNDLYTKIFNELKQVEISSHGFDGKMFCDTNQAFTSFMVKHALDFDFIQKNSHVSYELFSEEVRSQILSQYDGLSKTLFAAIFIINSELKKQLNSAKEAILQMDNLTDAVKIFGCKKPEELPERINRFIQKIEKYQINNQKLCEALKESKRSLQKSEKQIESLTSQNDTLIEANNQLKSKMASLTNELALVRPETRQISPASLKYDQYDQKKDATIQQLKAEIAQKDTVIQKLNSSNESLKIENLKFKEIEVALRQKLDALQRSFQQLKLQHYNDQQKAKRKIKNIQRSHEKEINEMNDQVEEMKCIMSQTIAEYHNKIEQLTDLSKNLSNSLAESEKRNKDLCDDNSRLKIAVQSLQMKISSDEAKMKQERQTNEAKTMAQILAVETKMHETHSSEKAKIESQKQNLIDFVADELGLMYGVDVSDLDEEGFKQLILKVKSDLRKQDY</sequence>
<evidence type="ECO:0000256" key="1">
    <source>
        <dbReference type="SAM" id="Coils"/>
    </source>
</evidence>
<protein>
    <submittedName>
        <fullName evidence="2">Uncharacterized protein</fullName>
    </submittedName>
</protein>
<reference evidence="2 3" key="1">
    <citation type="submission" date="2024-04" db="EMBL/GenBank/DDBJ databases">
        <title>Tritrichomonas musculus Genome.</title>
        <authorList>
            <person name="Alves-Ferreira E."/>
            <person name="Grigg M."/>
            <person name="Lorenzi H."/>
            <person name="Galac M."/>
        </authorList>
    </citation>
    <scope>NUCLEOTIDE SEQUENCE [LARGE SCALE GENOMIC DNA]</scope>
    <source>
        <strain evidence="2 3">EAF2021</strain>
    </source>
</reference>
<name>A0ABR2LBX4_9EUKA</name>
<dbReference type="EMBL" id="JAPFFF010000001">
    <property type="protein sequence ID" value="KAK8899885.1"/>
    <property type="molecule type" value="Genomic_DNA"/>
</dbReference>
<feature type="coiled-coil region" evidence="1">
    <location>
        <begin position="343"/>
        <end position="444"/>
    </location>
</feature>